<name>A0A919MZ75_9ACTN</name>
<dbReference type="InterPro" id="IPR006015">
    <property type="entry name" value="Universal_stress_UspA"/>
</dbReference>
<sequence>MSAVAGAPVVVGVDGSPRSLEAVTTAAAEAALRERSLRIVHAFIWPTMKMGRLPGMPAPSLAPFEEQAKRYLDEAVHIAAEAAPDVPVTTELITGAAVPVLLAESRYADLIVLGDRGLGAFSGLIVGSVAVQIVTYGQCPVLVVRGESRRAGPCVVGVDGSEASARAVEFAAKEAARRGAELVAVRAWQSLTSLSPGDVPPLSYDDSLVEEGERRLLTESLLGLGERYPDLQIRQELTNGSAARVLTERSREAQLIVVGARGRGGFAGLMLGSVSQHLIYKAQCPVAVIRGRKDG</sequence>
<proteinExistence type="inferred from homology"/>
<evidence type="ECO:0000313" key="3">
    <source>
        <dbReference type="EMBL" id="GIF00870.1"/>
    </source>
</evidence>
<organism evidence="3 4">
    <name type="scientific">Paractinoplanes rishiriensis</name>
    <dbReference type="NCBI Taxonomy" id="1050105"/>
    <lineage>
        <taxon>Bacteria</taxon>
        <taxon>Bacillati</taxon>
        <taxon>Actinomycetota</taxon>
        <taxon>Actinomycetes</taxon>
        <taxon>Micromonosporales</taxon>
        <taxon>Micromonosporaceae</taxon>
        <taxon>Paractinoplanes</taxon>
    </lineage>
</organism>
<dbReference type="EMBL" id="BOMV01000092">
    <property type="protein sequence ID" value="GIF00870.1"/>
    <property type="molecule type" value="Genomic_DNA"/>
</dbReference>
<dbReference type="InterPro" id="IPR006016">
    <property type="entry name" value="UspA"/>
</dbReference>
<evidence type="ECO:0000256" key="1">
    <source>
        <dbReference type="ARBA" id="ARBA00008791"/>
    </source>
</evidence>
<dbReference type="PANTHER" id="PTHR46268">
    <property type="entry name" value="STRESS RESPONSE PROTEIN NHAX"/>
    <property type="match status" value="1"/>
</dbReference>
<feature type="domain" description="UspA" evidence="2">
    <location>
        <begin position="154"/>
        <end position="290"/>
    </location>
</feature>
<dbReference type="InterPro" id="IPR014729">
    <property type="entry name" value="Rossmann-like_a/b/a_fold"/>
</dbReference>
<comment type="similarity">
    <text evidence="1">Belongs to the universal stress protein A family.</text>
</comment>
<dbReference type="PANTHER" id="PTHR46268:SF6">
    <property type="entry name" value="UNIVERSAL STRESS PROTEIN UP12"/>
    <property type="match status" value="1"/>
</dbReference>
<dbReference type="SUPFAM" id="SSF52402">
    <property type="entry name" value="Adenine nucleotide alpha hydrolases-like"/>
    <property type="match status" value="2"/>
</dbReference>
<dbReference type="Proteomes" id="UP000636960">
    <property type="component" value="Unassembled WGS sequence"/>
</dbReference>
<dbReference type="Gene3D" id="3.40.50.620">
    <property type="entry name" value="HUPs"/>
    <property type="match status" value="2"/>
</dbReference>
<keyword evidence="4" id="KW-1185">Reference proteome</keyword>
<dbReference type="PRINTS" id="PR01438">
    <property type="entry name" value="UNVRSLSTRESS"/>
</dbReference>
<reference evidence="3" key="1">
    <citation type="submission" date="2021-01" db="EMBL/GenBank/DDBJ databases">
        <title>Whole genome shotgun sequence of Actinoplanes rishiriensis NBRC 108556.</title>
        <authorList>
            <person name="Komaki H."/>
            <person name="Tamura T."/>
        </authorList>
    </citation>
    <scope>NUCLEOTIDE SEQUENCE</scope>
    <source>
        <strain evidence="3">NBRC 108556</strain>
    </source>
</reference>
<dbReference type="AlphaFoldDB" id="A0A919MZ75"/>
<accession>A0A919MZ75</accession>
<comment type="caution">
    <text evidence="3">The sequence shown here is derived from an EMBL/GenBank/DDBJ whole genome shotgun (WGS) entry which is preliminary data.</text>
</comment>
<evidence type="ECO:0000259" key="2">
    <source>
        <dbReference type="Pfam" id="PF00582"/>
    </source>
</evidence>
<gene>
    <name evidence="3" type="ORF">Ari01nite_83340</name>
</gene>
<evidence type="ECO:0000313" key="4">
    <source>
        <dbReference type="Proteomes" id="UP000636960"/>
    </source>
</evidence>
<dbReference type="Pfam" id="PF00582">
    <property type="entry name" value="Usp"/>
    <property type="match status" value="2"/>
</dbReference>
<dbReference type="RefSeq" id="WP_203789105.1">
    <property type="nucleotide sequence ID" value="NZ_BOMV01000092.1"/>
</dbReference>
<protein>
    <submittedName>
        <fullName evidence="3">Universal stress protein</fullName>
    </submittedName>
</protein>
<feature type="domain" description="UspA" evidence="2">
    <location>
        <begin position="9"/>
        <end position="145"/>
    </location>
</feature>